<dbReference type="Gene3D" id="2.30.29.30">
    <property type="entry name" value="Pleckstrin-homology domain (PH domain)/Phosphotyrosine-binding domain (PTB)"/>
    <property type="match status" value="1"/>
</dbReference>
<evidence type="ECO:0000313" key="4">
    <source>
        <dbReference type="Proteomes" id="UP000575874"/>
    </source>
</evidence>
<protein>
    <submittedName>
        <fullName evidence="3">ES8L3 protein</fullName>
    </submittedName>
</protein>
<dbReference type="GO" id="GO:0031982">
    <property type="term" value="C:vesicle"/>
    <property type="evidence" value="ECO:0007669"/>
    <property type="project" value="TreeGrafter"/>
</dbReference>
<dbReference type="GO" id="GO:0035023">
    <property type="term" value="P:regulation of Rho protein signal transduction"/>
    <property type="evidence" value="ECO:0007669"/>
    <property type="project" value="TreeGrafter"/>
</dbReference>
<evidence type="ECO:0000256" key="1">
    <source>
        <dbReference type="SAM" id="MobiDB-lite"/>
    </source>
</evidence>
<dbReference type="GO" id="GO:0032587">
    <property type="term" value="C:ruffle membrane"/>
    <property type="evidence" value="ECO:0007669"/>
    <property type="project" value="TreeGrafter"/>
</dbReference>
<dbReference type="EMBL" id="VZSI01000060">
    <property type="protein sequence ID" value="NWY15748.1"/>
    <property type="molecule type" value="Genomic_DNA"/>
</dbReference>
<dbReference type="Pfam" id="PF08416">
    <property type="entry name" value="PTB"/>
    <property type="match status" value="1"/>
</dbReference>
<dbReference type="InterPro" id="IPR039801">
    <property type="entry name" value="EPS8-like"/>
</dbReference>
<dbReference type="SUPFAM" id="SSF50729">
    <property type="entry name" value="PH domain-like"/>
    <property type="match status" value="1"/>
</dbReference>
<reference evidence="3 4" key="1">
    <citation type="submission" date="2019-09" db="EMBL/GenBank/DDBJ databases">
        <title>Bird 10,000 Genomes (B10K) Project - Family phase.</title>
        <authorList>
            <person name="Zhang G."/>
        </authorList>
    </citation>
    <scope>NUCLEOTIDE SEQUENCE [LARGE SCALE GENOMIC DNA]</scope>
    <source>
        <strain evidence="3">OUT-0022</strain>
        <tissue evidence="3">Blood</tissue>
    </source>
</reference>
<feature type="non-terminal residue" evidence="3">
    <location>
        <position position="1"/>
    </location>
</feature>
<keyword evidence="4" id="KW-1185">Reference proteome</keyword>
<organism evidence="3 4">
    <name type="scientific">Aphelocoma coerulescens</name>
    <name type="common">Florida scrub-jay</name>
    <name type="synonym">Corvus coerulescens</name>
    <dbReference type="NCBI Taxonomy" id="39617"/>
    <lineage>
        <taxon>Eukaryota</taxon>
        <taxon>Metazoa</taxon>
        <taxon>Chordata</taxon>
        <taxon>Craniata</taxon>
        <taxon>Vertebrata</taxon>
        <taxon>Euteleostomi</taxon>
        <taxon>Archelosauria</taxon>
        <taxon>Archosauria</taxon>
        <taxon>Dinosauria</taxon>
        <taxon>Saurischia</taxon>
        <taxon>Theropoda</taxon>
        <taxon>Coelurosauria</taxon>
        <taxon>Aves</taxon>
        <taxon>Neognathae</taxon>
        <taxon>Neoaves</taxon>
        <taxon>Telluraves</taxon>
        <taxon>Australaves</taxon>
        <taxon>Passeriformes</taxon>
        <taxon>Corvoidea</taxon>
        <taxon>Corvidae</taxon>
        <taxon>Aphelocoma</taxon>
    </lineage>
</organism>
<proteinExistence type="predicted"/>
<feature type="domain" description="PTB" evidence="2">
    <location>
        <begin position="56"/>
        <end position="178"/>
    </location>
</feature>
<feature type="compositionally biased region" description="Basic and acidic residues" evidence="1">
    <location>
        <begin position="170"/>
        <end position="186"/>
    </location>
</feature>
<feature type="non-terminal residue" evidence="3">
    <location>
        <position position="204"/>
    </location>
</feature>
<dbReference type="InterPro" id="IPR013625">
    <property type="entry name" value="PTB"/>
</dbReference>
<dbReference type="PANTHER" id="PTHR12287">
    <property type="entry name" value="EPIDERMAL GROWTH FACTOR RECEPTOR KINASE SUBSTRATE EPS8-RELATED PROTEIN"/>
    <property type="match status" value="1"/>
</dbReference>
<dbReference type="GO" id="GO:0007266">
    <property type="term" value="P:Rho protein signal transduction"/>
    <property type="evidence" value="ECO:0007669"/>
    <property type="project" value="TreeGrafter"/>
</dbReference>
<dbReference type="AlphaFoldDB" id="A0A7K7C5U1"/>
<feature type="region of interest" description="Disordered" evidence="1">
    <location>
        <begin position="1"/>
        <end position="22"/>
    </location>
</feature>
<dbReference type="GO" id="GO:1900029">
    <property type="term" value="P:positive regulation of ruffle assembly"/>
    <property type="evidence" value="ECO:0007669"/>
    <property type="project" value="TreeGrafter"/>
</dbReference>
<evidence type="ECO:0000313" key="3">
    <source>
        <dbReference type="EMBL" id="NWY15748.1"/>
    </source>
</evidence>
<gene>
    <name evidence="3" type="primary">Eps8l3_1</name>
    <name evidence="3" type="ORF">APHCOE_R15668</name>
</gene>
<feature type="region of interest" description="Disordered" evidence="1">
    <location>
        <begin position="170"/>
        <end position="204"/>
    </location>
</feature>
<dbReference type="PANTHER" id="PTHR12287:SF22">
    <property type="entry name" value="EPIDERMAL GROWTH FACTOR RECEPTOR KINASE SUBSTRATE 8-LIKE PROTEIN 3"/>
    <property type="match status" value="1"/>
</dbReference>
<dbReference type="GO" id="GO:0003779">
    <property type="term" value="F:actin binding"/>
    <property type="evidence" value="ECO:0007669"/>
    <property type="project" value="TreeGrafter"/>
</dbReference>
<dbReference type="CDD" id="cd01210">
    <property type="entry name" value="PTB_EPS8"/>
    <property type="match status" value="1"/>
</dbReference>
<dbReference type="InterPro" id="IPR011993">
    <property type="entry name" value="PH-like_dom_sf"/>
</dbReference>
<comment type="caution">
    <text evidence="3">The sequence shown here is derived from an EMBL/GenBank/DDBJ whole genome shotgun (WGS) entry which is preliminary data.</text>
</comment>
<dbReference type="Proteomes" id="UP000575874">
    <property type="component" value="Unassembled WGS sequence"/>
</dbReference>
<accession>A0A7K7C5U1</accession>
<evidence type="ECO:0000259" key="2">
    <source>
        <dbReference type="Pfam" id="PF08416"/>
    </source>
</evidence>
<name>A0A7K7C5U1_APHCE</name>
<sequence length="204" mass="23225">MGDPFGRWSNAPSRGEYDDRSPLRHSNSFVRLTGKSIYNQRKDYGQTVLKLQSDFQHHVEHLLTMRLERDLRSTEDCLRRLKGLEEQGRIWGQDVILEVKDQELVLRDVESKEELDTFPLGSVQGCSTGLDNTVLAISVQERNPPGTSVLLFQCERLGAETLRSSLEKVLRQRKEEQRDHDGHRYGGDAALQPLPADSWTGPPS</sequence>
<dbReference type="InterPro" id="IPR033928">
    <property type="entry name" value="EPS8_PTB"/>
</dbReference>